<comment type="caution">
    <text evidence="3">The sequence shown here is derived from an EMBL/GenBank/DDBJ whole genome shotgun (WGS) entry which is preliminary data.</text>
</comment>
<reference evidence="3" key="2">
    <citation type="journal article" date="2019" name="Genome Biol. Evol.">
        <title>Day and night: Metabolic profiles and evolutionary relationships of six axenic non-marine cyanobacteria.</title>
        <authorList>
            <person name="Will S.E."/>
            <person name="Henke P."/>
            <person name="Boedeker C."/>
            <person name="Huang S."/>
            <person name="Brinkmann H."/>
            <person name="Rohde M."/>
            <person name="Jarek M."/>
            <person name="Friedl T."/>
            <person name="Seufert S."/>
            <person name="Schumacher M."/>
            <person name="Overmann J."/>
            <person name="Neumann-Schaal M."/>
            <person name="Petersen J."/>
        </authorList>
    </citation>
    <scope>NUCLEOTIDE SEQUENCE [LARGE SCALE GENOMIC DNA]</scope>
    <source>
        <strain evidence="3">PCC 7102</strain>
    </source>
</reference>
<dbReference type="AlphaFoldDB" id="A0A433VAG7"/>
<dbReference type="PANTHER" id="PTHR46401">
    <property type="entry name" value="GLYCOSYLTRANSFERASE WBBK-RELATED"/>
    <property type="match status" value="1"/>
</dbReference>
<evidence type="ECO:0000259" key="2">
    <source>
        <dbReference type="Pfam" id="PF00534"/>
    </source>
</evidence>
<dbReference type="PANTHER" id="PTHR46401:SF2">
    <property type="entry name" value="GLYCOSYLTRANSFERASE WBBK-RELATED"/>
    <property type="match status" value="1"/>
</dbReference>
<proteinExistence type="predicted"/>
<protein>
    <recommendedName>
        <fullName evidence="2">Glycosyl transferase family 1 domain-containing protein</fullName>
    </recommendedName>
</protein>
<name>A0A433VAG7_9CYAN</name>
<dbReference type="SUPFAM" id="SSF53756">
    <property type="entry name" value="UDP-Glycosyltransferase/glycogen phosphorylase"/>
    <property type="match status" value="1"/>
</dbReference>
<organism evidence="3 4">
    <name type="scientific">Dulcicalothrix desertica PCC 7102</name>
    <dbReference type="NCBI Taxonomy" id="232991"/>
    <lineage>
        <taxon>Bacteria</taxon>
        <taxon>Bacillati</taxon>
        <taxon>Cyanobacteriota</taxon>
        <taxon>Cyanophyceae</taxon>
        <taxon>Nostocales</taxon>
        <taxon>Calotrichaceae</taxon>
        <taxon>Dulcicalothrix</taxon>
    </lineage>
</organism>
<dbReference type="RefSeq" id="WP_127083702.1">
    <property type="nucleotide sequence ID" value="NZ_RSCL01000014.1"/>
</dbReference>
<keyword evidence="4" id="KW-1185">Reference proteome</keyword>
<gene>
    <name evidence="3" type="ORF">DSM106972_054130</name>
</gene>
<dbReference type="InterPro" id="IPR001296">
    <property type="entry name" value="Glyco_trans_1"/>
</dbReference>
<dbReference type="CDD" id="cd03801">
    <property type="entry name" value="GT4_PimA-like"/>
    <property type="match status" value="1"/>
</dbReference>
<sequence length="369" mass="42204">MSYQNVLVTGEELFLKRHKYLFTQLSNSFKRIDYLPIGYLYEPKNYRRFRRLLYCLNHGVSLSNSDGFFKNSQAFIKRSQKLEKEIQNLDYKPDLVFHLFSLCCPFWNNYEIPYTMYLDYTMALAQRNYPPFAPFQTDKEFKSWLECENKSYEQAQHIFTMSNLVKNSLVTDYNISTDKVTVIGASGNFAEPYMGEKAIGSQQILFNGSDFDRKGGDVVLDAFKMVKKVFPKAKLVVIGKKLTQTIDGVENPGDIRSEYTLQNLFLQSDLVVAPARCEPFGVFLVEAMNYGVPCIVSSNDANGITDFLADGVDSIIINQPNPEDLAHHIINLFKNCNVLKSISKAAQNKVRSQLNWNKISDQVLQVLLA</sequence>
<evidence type="ECO:0000313" key="3">
    <source>
        <dbReference type="EMBL" id="RUT03105.1"/>
    </source>
</evidence>
<dbReference type="Pfam" id="PF00534">
    <property type="entry name" value="Glycos_transf_1"/>
    <property type="match status" value="1"/>
</dbReference>
<dbReference type="Proteomes" id="UP000271624">
    <property type="component" value="Unassembled WGS sequence"/>
</dbReference>
<evidence type="ECO:0000313" key="4">
    <source>
        <dbReference type="Proteomes" id="UP000271624"/>
    </source>
</evidence>
<feature type="domain" description="Glycosyl transferase family 1" evidence="2">
    <location>
        <begin position="201"/>
        <end position="348"/>
    </location>
</feature>
<keyword evidence="1" id="KW-0808">Transferase</keyword>
<accession>A0A433VAG7</accession>
<reference evidence="3" key="1">
    <citation type="submission" date="2018-12" db="EMBL/GenBank/DDBJ databases">
        <authorList>
            <person name="Will S."/>
            <person name="Neumann-Schaal M."/>
            <person name="Henke P."/>
        </authorList>
    </citation>
    <scope>NUCLEOTIDE SEQUENCE</scope>
    <source>
        <strain evidence="3">PCC 7102</strain>
    </source>
</reference>
<dbReference type="Gene3D" id="3.40.50.2000">
    <property type="entry name" value="Glycogen Phosphorylase B"/>
    <property type="match status" value="1"/>
</dbReference>
<dbReference type="EMBL" id="RSCL01000014">
    <property type="protein sequence ID" value="RUT03105.1"/>
    <property type="molecule type" value="Genomic_DNA"/>
</dbReference>
<dbReference type="OrthoDB" id="5416057at2"/>
<dbReference type="GO" id="GO:0016757">
    <property type="term" value="F:glycosyltransferase activity"/>
    <property type="evidence" value="ECO:0007669"/>
    <property type="project" value="InterPro"/>
</dbReference>
<dbReference type="GO" id="GO:0009103">
    <property type="term" value="P:lipopolysaccharide biosynthetic process"/>
    <property type="evidence" value="ECO:0007669"/>
    <property type="project" value="TreeGrafter"/>
</dbReference>
<evidence type="ECO:0000256" key="1">
    <source>
        <dbReference type="ARBA" id="ARBA00022679"/>
    </source>
</evidence>